<protein>
    <recommendedName>
        <fullName evidence="2">Tyr recombinase domain-containing protein</fullName>
    </recommendedName>
</protein>
<dbReference type="InterPro" id="IPR002104">
    <property type="entry name" value="Integrase_catalytic"/>
</dbReference>
<keyword evidence="1" id="KW-0233">DNA recombination</keyword>
<gene>
    <name evidence="3" type="ORF">PRZ01_12430</name>
</gene>
<feature type="domain" description="Tyr recombinase" evidence="2">
    <location>
        <begin position="341"/>
        <end position="555"/>
    </location>
</feature>
<keyword evidence="4" id="KW-1185">Reference proteome</keyword>
<dbReference type="PROSITE" id="PS51898">
    <property type="entry name" value="TYR_RECOMBINASE"/>
    <property type="match status" value="1"/>
</dbReference>
<evidence type="ECO:0000313" key="3">
    <source>
        <dbReference type="EMBL" id="MDC8785997.1"/>
    </source>
</evidence>
<dbReference type="SUPFAM" id="SSF56349">
    <property type="entry name" value="DNA breaking-rejoining enzymes"/>
    <property type="match status" value="1"/>
</dbReference>
<sequence length="702" mass="76479">MVRPRTTKTLPVTNSKETATAAPRLVAQRNGRKLASFDTIPGLDRTYLSKVVEAVETHTESLAFDTAKSRADATKAVLTFASSASIPEAKRVIAALNSDSISSIDAAVAHAVELAYWAQIKKDYRSGSSTLAVKIGETNRALSCLASRALWPHTLGLPLERRDEEQTDVRPSLLEAIGNQSDRATDLRGPEVRKAAALRGLQRLSMPSPKGDAELSVTLLRGESECLERLKSAARSVFDRSYMAWQAMQSPIAAARNAADPAMDEWFADFVKAATKGGRDHILERRTASLFPTTEEGLAKFLALLESTYMAGAASRFHSLSPALRAQVNLKLRAVAYRVRPGMAGFDLPEMDSLEALRGLMTPSRLCVGSTAVLLMLETGMNTSPLISLPWEQVLPTDDPRWLSIANWKERAGGSLVEEDLAVSRNDEPTSAGAALLKLREMVGRHTQFVGKPTADKPLVFDHAAGHVGEAPTPFVAPMTKSSFRIAFDAISLLAFGNHPIPAPSAIRPSLLMVLRGHSASVREAQAAAGHKNPNTTNRHYAGNKRAAHHADHMTAIRTFQERLEHVAIHNSQSQPAASADGLNDAIKTGLGVLCIRPVDSEEPPIPSGCMSLEACPNCKKVRLSTEAEDLADLLAFGEHLATHEAWLQTHRPEAWMTRWLYWSLLVNEVKTRGTRSVWAPKLREAHAINASRPKPNFPPLW</sequence>
<evidence type="ECO:0000259" key="2">
    <source>
        <dbReference type="PROSITE" id="PS51898"/>
    </source>
</evidence>
<comment type="caution">
    <text evidence="3">The sequence shown here is derived from an EMBL/GenBank/DDBJ whole genome shotgun (WGS) entry which is preliminary data.</text>
</comment>
<organism evidence="3 4">
    <name type="scientific">Roseateles koreensis</name>
    <dbReference type="NCBI Taxonomy" id="2987526"/>
    <lineage>
        <taxon>Bacteria</taxon>
        <taxon>Pseudomonadati</taxon>
        <taxon>Pseudomonadota</taxon>
        <taxon>Betaproteobacteria</taxon>
        <taxon>Burkholderiales</taxon>
        <taxon>Sphaerotilaceae</taxon>
        <taxon>Roseateles</taxon>
    </lineage>
</organism>
<accession>A0ABT5KT17</accession>
<dbReference type="RefSeq" id="WP_273597112.1">
    <property type="nucleotide sequence ID" value="NZ_JAQQXS010000010.1"/>
</dbReference>
<name>A0ABT5KT17_9BURK</name>
<reference evidence="3 4" key="1">
    <citation type="submission" date="2022-10" db="EMBL/GenBank/DDBJ databases">
        <title>paucibacter sp. hw8 Genome sequencing.</title>
        <authorList>
            <person name="Park S."/>
        </authorList>
    </citation>
    <scope>NUCLEOTIDE SEQUENCE [LARGE SCALE GENOMIC DNA]</scope>
    <source>
        <strain evidence="4">hw8</strain>
    </source>
</reference>
<dbReference type="EMBL" id="JAQQXS010000010">
    <property type="protein sequence ID" value="MDC8785997.1"/>
    <property type="molecule type" value="Genomic_DNA"/>
</dbReference>
<dbReference type="InterPro" id="IPR011010">
    <property type="entry name" value="DNA_brk_join_enz"/>
</dbReference>
<dbReference type="Proteomes" id="UP001219862">
    <property type="component" value="Unassembled WGS sequence"/>
</dbReference>
<proteinExistence type="predicted"/>
<dbReference type="InterPro" id="IPR013762">
    <property type="entry name" value="Integrase-like_cat_sf"/>
</dbReference>
<evidence type="ECO:0000313" key="4">
    <source>
        <dbReference type="Proteomes" id="UP001219862"/>
    </source>
</evidence>
<dbReference type="Gene3D" id="1.10.443.10">
    <property type="entry name" value="Intergrase catalytic core"/>
    <property type="match status" value="1"/>
</dbReference>
<evidence type="ECO:0000256" key="1">
    <source>
        <dbReference type="ARBA" id="ARBA00023172"/>
    </source>
</evidence>